<dbReference type="InterPro" id="IPR004993">
    <property type="entry name" value="GH3"/>
</dbReference>
<dbReference type="Proteomes" id="UP000236630">
    <property type="component" value="Unassembled WGS sequence"/>
</dbReference>
<comment type="caution">
    <text evidence="1">The sequence shown here is derived from an EMBL/GenBank/DDBJ whole genome shotgun (WGS) entry which is preliminary data.</text>
</comment>
<gene>
    <name evidence="1" type="ORF">CUMW_095990</name>
</gene>
<dbReference type="Pfam" id="PF03321">
    <property type="entry name" value="GH3"/>
    <property type="match status" value="1"/>
</dbReference>
<reference evidence="1 2" key="1">
    <citation type="journal article" date="2017" name="Front. Genet.">
        <title>Draft sequencing of the heterozygous diploid genome of Satsuma (Citrus unshiu Marc.) using a hybrid assembly approach.</title>
        <authorList>
            <person name="Shimizu T."/>
            <person name="Tanizawa Y."/>
            <person name="Mochizuki T."/>
            <person name="Nagasaki H."/>
            <person name="Yoshioka T."/>
            <person name="Toyoda A."/>
            <person name="Fujiyama A."/>
            <person name="Kaminuma E."/>
            <person name="Nakamura Y."/>
        </authorList>
    </citation>
    <scope>NUCLEOTIDE SEQUENCE [LARGE SCALE GENOMIC DNA]</scope>
    <source>
        <strain evidence="2">cv. Miyagawa wase</strain>
    </source>
</reference>
<dbReference type="GO" id="GO:0016881">
    <property type="term" value="F:acid-amino acid ligase activity"/>
    <property type="evidence" value="ECO:0007669"/>
    <property type="project" value="TreeGrafter"/>
</dbReference>
<accession>A0A2H5P1Q7</accession>
<dbReference type="AlphaFoldDB" id="A0A2H5P1Q7"/>
<organism evidence="1 2">
    <name type="scientific">Citrus unshiu</name>
    <name type="common">Satsuma mandarin</name>
    <name type="synonym">Citrus nobilis var. unshiu</name>
    <dbReference type="NCBI Taxonomy" id="55188"/>
    <lineage>
        <taxon>Eukaryota</taxon>
        <taxon>Viridiplantae</taxon>
        <taxon>Streptophyta</taxon>
        <taxon>Embryophyta</taxon>
        <taxon>Tracheophyta</taxon>
        <taxon>Spermatophyta</taxon>
        <taxon>Magnoliopsida</taxon>
        <taxon>eudicotyledons</taxon>
        <taxon>Gunneridae</taxon>
        <taxon>Pentapetalae</taxon>
        <taxon>rosids</taxon>
        <taxon>malvids</taxon>
        <taxon>Sapindales</taxon>
        <taxon>Rutaceae</taxon>
        <taxon>Aurantioideae</taxon>
        <taxon>Citrus</taxon>
    </lineage>
</organism>
<proteinExistence type="predicted"/>
<dbReference type="STRING" id="55188.A0A2H5P1Q7"/>
<dbReference type="PANTHER" id="PTHR31901:SF96">
    <property type="entry name" value="INDOLE-3-ACETIC ACID-AMIDO SYNTHETASE GH3.1-RELATED"/>
    <property type="match status" value="1"/>
</dbReference>
<dbReference type="EMBL" id="BDQV01000032">
    <property type="protein sequence ID" value="GAY46299.1"/>
    <property type="molecule type" value="Genomic_DNA"/>
</dbReference>
<protein>
    <submittedName>
        <fullName evidence="1">Uncharacterized protein</fullName>
    </submittedName>
</protein>
<dbReference type="PANTHER" id="PTHR31901">
    <property type="entry name" value="GH3 DOMAIN-CONTAINING PROTEIN"/>
    <property type="match status" value="1"/>
</dbReference>
<evidence type="ECO:0000313" key="1">
    <source>
        <dbReference type="EMBL" id="GAY46299.1"/>
    </source>
</evidence>
<keyword evidence="2" id="KW-1185">Reference proteome</keyword>
<sequence>MAFDSTHSFPLNPPAFENDTKCLQFIEEMTRNVAAVQEKVLAKILTKNAEVEAQPRTDLKPEIHCIDNGDCSPILCAHPISEFFIRCVGLLLGNQIVPTTEESRDSVRFLLVIFDVLYVRKGCVFILFDRTVMCQGLYFLFVRHETRTPGSVLARPHVYKNVLRPVGMPTGSRSWSYLRFWFNARAMQISPASLASSS</sequence>
<evidence type="ECO:0000313" key="2">
    <source>
        <dbReference type="Proteomes" id="UP000236630"/>
    </source>
</evidence>
<name>A0A2H5P1Q7_CITUN</name>
<dbReference type="GO" id="GO:0005737">
    <property type="term" value="C:cytoplasm"/>
    <property type="evidence" value="ECO:0007669"/>
    <property type="project" value="TreeGrafter"/>
</dbReference>